<gene>
    <name evidence="15" type="primary">Frk_0</name>
    <name evidence="15" type="ORF">ALCTOR_R08433</name>
</gene>
<comment type="catalytic activity">
    <reaction evidence="11">
        <text>L-tyrosyl-[protein] + ATP = O-phospho-L-tyrosyl-[protein] + ADP + H(+)</text>
        <dbReference type="Rhea" id="RHEA:10596"/>
        <dbReference type="Rhea" id="RHEA-COMP:10136"/>
        <dbReference type="Rhea" id="RHEA-COMP:20101"/>
        <dbReference type="ChEBI" id="CHEBI:15378"/>
        <dbReference type="ChEBI" id="CHEBI:30616"/>
        <dbReference type="ChEBI" id="CHEBI:46858"/>
        <dbReference type="ChEBI" id="CHEBI:61978"/>
        <dbReference type="ChEBI" id="CHEBI:456216"/>
        <dbReference type="EC" id="2.7.10.2"/>
    </reaction>
</comment>
<organism evidence="15 16">
    <name type="scientific">Alca torda</name>
    <name type="common">Razorbill</name>
    <dbReference type="NCBI Taxonomy" id="28689"/>
    <lineage>
        <taxon>Eukaryota</taxon>
        <taxon>Metazoa</taxon>
        <taxon>Chordata</taxon>
        <taxon>Craniata</taxon>
        <taxon>Vertebrata</taxon>
        <taxon>Euteleostomi</taxon>
        <taxon>Archelosauria</taxon>
        <taxon>Archosauria</taxon>
        <taxon>Dinosauria</taxon>
        <taxon>Saurischia</taxon>
        <taxon>Theropoda</taxon>
        <taxon>Coelurosauria</taxon>
        <taxon>Aves</taxon>
        <taxon>Neognathae</taxon>
        <taxon>Neoaves</taxon>
        <taxon>Charadriiformes</taxon>
        <taxon>Alcidae</taxon>
        <taxon>Alca</taxon>
    </lineage>
</organism>
<evidence type="ECO:0000256" key="10">
    <source>
        <dbReference type="PROSITE-ProRule" id="PRU10141"/>
    </source>
</evidence>
<keyword evidence="3 10" id="KW-0547">Nucleotide-binding</keyword>
<feature type="non-terminal residue" evidence="15">
    <location>
        <position position="1"/>
    </location>
</feature>
<dbReference type="Gene3D" id="3.30.505.10">
    <property type="entry name" value="SH2 domain"/>
    <property type="match status" value="1"/>
</dbReference>
<dbReference type="InterPro" id="IPR001245">
    <property type="entry name" value="Ser-Thr/Tyr_kinase_cat_dom"/>
</dbReference>
<feature type="binding site" evidence="10">
    <location>
        <position position="291"/>
    </location>
    <ligand>
        <name>ATP</name>
        <dbReference type="ChEBI" id="CHEBI:30616"/>
    </ligand>
</feature>
<dbReference type="InterPro" id="IPR036028">
    <property type="entry name" value="SH3-like_dom_sf"/>
</dbReference>
<dbReference type="InterPro" id="IPR001452">
    <property type="entry name" value="SH3_domain"/>
</dbReference>
<evidence type="ECO:0000259" key="14">
    <source>
        <dbReference type="PROSITE" id="PS50011"/>
    </source>
</evidence>
<accession>A0A7K6Y7I8</accession>
<dbReference type="PROSITE" id="PS50001">
    <property type="entry name" value="SH2"/>
    <property type="match status" value="1"/>
</dbReference>
<dbReference type="SUPFAM" id="SSF55550">
    <property type="entry name" value="SH2 domain"/>
    <property type="match status" value="1"/>
</dbReference>
<dbReference type="InterPro" id="IPR036860">
    <property type="entry name" value="SH2_dom_sf"/>
</dbReference>
<evidence type="ECO:0000256" key="6">
    <source>
        <dbReference type="ARBA" id="ARBA00022999"/>
    </source>
</evidence>
<dbReference type="EMBL" id="VZSD01000189">
    <property type="protein sequence ID" value="NWX67535.1"/>
    <property type="molecule type" value="Genomic_DNA"/>
</dbReference>
<dbReference type="PRINTS" id="PR00401">
    <property type="entry name" value="SH2DOMAIN"/>
</dbReference>
<reference evidence="15 16" key="1">
    <citation type="submission" date="2019-09" db="EMBL/GenBank/DDBJ databases">
        <title>Bird 10,000 Genomes (B10K) Project - Family phase.</title>
        <authorList>
            <person name="Zhang G."/>
        </authorList>
    </citation>
    <scope>NUCLEOTIDE SEQUENCE [LARGE SCALE GENOMIC DNA]</scope>
    <source>
        <strain evidence="15">OUT-0003</strain>
        <tissue evidence="15">Muscle</tissue>
    </source>
</reference>
<keyword evidence="6 8" id="KW-0727">SH2 domain</keyword>
<evidence type="ECO:0000259" key="12">
    <source>
        <dbReference type="PROSITE" id="PS50001"/>
    </source>
</evidence>
<dbReference type="Proteomes" id="UP000536033">
    <property type="component" value="Unassembled WGS sequence"/>
</dbReference>
<dbReference type="CDD" id="cd11845">
    <property type="entry name" value="SH3_Src_like"/>
    <property type="match status" value="1"/>
</dbReference>
<feature type="non-terminal residue" evidence="15">
    <location>
        <position position="296"/>
    </location>
</feature>
<dbReference type="AlphaFoldDB" id="A0A7K6Y7I8"/>
<dbReference type="PANTHER" id="PTHR46037">
    <property type="entry name" value="PROTEIN ENHANCER OF SEVENLESS 2B"/>
    <property type="match status" value="1"/>
</dbReference>
<dbReference type="PROSITE" id="PS50002">
    <property type="entry name" value="SH3"/>
    <property type="match status" value="1"/>
</dbReference>
<dbReference type="Gene3D" id="2.30.30.40">
    <property type="entry name" value="SH3 Domains"/>
    <property type="match status" value="1"/>
</dbReference>
<dbReference type="InterPro" id="IPR017441">
    <property type="entry name" value="Protein_kinase_ATP_BS"/>
</dbReference>
<evidence type="ECO:0000259" key="13">
    <source>
        <dbReference type="PROSITE" id="PS50002"/>
    </source>
</evidence>
<dbReference type="EC" id="2.7.10.2" evidence="11"/>
<keyword evidence="16" id="KW-1185">Reference proteome</keyword>
<dbReference type="GO" id="GO:0005524">
    <property type="term" value="F:ATP binding"/>
    <property type="evidence" value="ECO:0007669"/>
    <property type="project" value="UniProtKB-UniRule"/>
</dbReference>
<dbReference type="SMART" id="SM00252">
    <property type="entry name" value="SH2"/>
    <property type="match status" value="1"/>
</dbReference>
<dbReference type="GO" id="GO:0004715">
    <property type="term" value="F:non-membrane spanning protein tyrosine kinase activity"/>
    <property type="evidence" value="ECO:0007669"/>
    <property type="project" value="UniProtKB-EC"/>
</dbReference>
<evidence type="ECO:0000256" key="5">
    <source>
        <dbReference type="ARBA" id="ARBA00022840"/>
    </source>
</evidence>
<dbReference type="InterPro" id="IPR043539">
    <property type="entry name" value="Grb2-like"/>
</dbReference>
<dbReference type="SUPFAM" id="SSF50044">
    <property type="entry name" value="SH3-domain"/>
    <property type="match status" value="1"/>
</dbReference>
<evidence type="ECO:0000256" key="1">
    <source>
        <dbReference type="ARBA" id="ARBA00022443"/>
    </source>
</evidence>
<dbReference type="InterPro" id="IPR000980">
    <property type="entry name" value="SH2"/>
</dbReference>
<evidence type="ECO:0000256" key="7">
    <source>
        <dbReference type="ARBA" id="ARBA00023137"/>
    </source>
</evidence>
<dbReference type="PROSITE" id="PS00107">
    <property type="entry name" value="PROTEIN_KINASE_ATP"/>
    <property type="match status" value="1"/>
</dbReference>
<dbReference type="FunFam" id="2.30.30.40:FF:000217">
    <property type="entry name" value="Tyrosine-protein kinase"/>
    <property type="match status" value="1"/>
</dbReference>
<dbReference type="Gene3D" id="3.30.200.20">
    <property type="entry name" value="Phosphorylase Kinase, domain 1"/>
    <property type="match status" value="1"/>
</dbReference>
<evidence type="ECO:0000256" key="2">
    <source>
        <dbReference type="ARBA" id="ARBA00022679"/>
    </source>
</evidence>
<evidence type="ECO:0000256" key="11">
    <source>
        <dbReference type="RuleBase" id="RU362096"/>
    </source>
</evidence>
<comment type="similarity">
    <text evidence="11">Belongs to the protein kinase superfamily. Tyr protein kinase family.</text>
</comment>
<sequence>MGNFCRKHCAFLEPCIPCLFLGRDGEQDEKVGQVFANPAVVRHDFQPGQKDRENKLKEKPLPPLPEQHLVHICKFVALYEYKARTEEDLSFQAGDKLEVLDASPEGWWYARLLLPTGSVCPGRKLQGYVPANYIAADQSIEAEPWFFGPVKRADAERQLSYTGNQAGAFLIRESESRKGEYSLSVFDGASVKHYRIRKLHEGGFFITRRKIFKTLHEFVDYYSKNSDGLCVVLGKPCLKVQIPTTFGLSYQTVDQWEIDRQSLKLLKKLGSGQFGEVWEGLWNNTTPVAIKTLKPG</sequence>
<keyword evidence="4 11" id="KW-0418">Kinase</keyword>
<feature type="domain" description="SH2" evidence="12">
    <location>
        <begin position="145"/>
        <end position="237"/>
    </location>
</feature>
<evidence type="ECO:0000313" key="15">
    <source>
        <dbReference type="EMBL" id="NWX67535.1"/>
    </source>
</evidence>
<keyword evidence="1 9" id="KW-0728">SH3 domain</keyword>
<evidence type="ECO:0000313" key="16">
    <source>
        <dbReference type="Proteomes" id="UP000536033"/>
    </source>
</evidence>
<proteinExistence type="inferred from homology"/>
<comment type="caution">
    <text evidence="15">The sequence shown here is derived from an EMBL/GenBank/DDBJ whole genome shotgun (WGS) entry which is preliminary data.</text>
</comment>
<evidence type="ECO:0000256" key="3">
    <source>
        <dbReference type="ARBA" id="ARBA00022741"/>
    </source>
</evidence>
<protein>
    <recommendedName>
        <fullName evidence="11">Tyrosine-protein kinase</fullName>
        <ecNumber evidence="11">2.7.10.2</ecNumber>
    </recommendedName>
</protein>
<evidence type="ECO:0000256" key="4">
    <source>
        <dbReference type="ARBA" id="ARBA00022777"/>
    </source>
</evidence>
<feature type="domain" description="SH3" evidence="13">
    <location>
        <begin position="70"/>
        <end position="139"/>
    </location>
</feature>
<feature type="domain" description="Protein kinase" evidence="14">
    <location>
        <begin position="263"/>
        <end position="296"/>
    </location>
</feature>
<dbReference type="SMART" id="SM00326">
    <property type="entry name" value="SH3"/>
    <property type="match status" value="1"/>
</dbReference>
<dbReference type="Pfam" id="PF00017">
    <property type="entry name" value="SH2"/>
    <property type="match status" value="1"/>
</dbReference>
<dbReference type="PRINTS" id="PR00452">
    <property type="entry name" value="SH3DOMAIN"/>
</dbReference>
<dbReference type="Pfam" id="PF07714">
    <property type="entry name" value="PK_Tyr_Ser-Thr"/>
    <property type="match status" value="1"/>
</dbReference>
<evidence type="ECO:0000256" key="9">
    <source>
        <dbReference type="PROSITE-ProRule" id="PRU00192"/>
    </source>
</evidence>
<dbReference type="FunFam" id="3.30.505.10:FF:000044">
    <property type="entry name" value="Tyrosine-protein kinase"/>
    <property type="match status" value="1"/>
</dbReference>
<dbReference type="PROSITE" id="PS50011">
    <property type="entry name" value="PROTEIN_KINASE_DOM"/>
    <property type="match status" value="1"/>
</dbReference>
<keyword evidence="5 10" id="KW-0067">ATP-binding</keyword>
<keyword evidence="7 11" id="KW-0829">Tyrosine-protein kinase</keyword>
<dbReference type="Pfam" id="PF00018">
    <property type="entry name" value="SH3_1"/>
    <property type="match status" value="1"/>
</dbReference>
<evidence type="ECO:0000256" key="8">
    <source>
        <dbReference type="PROSITE-ProRule" id="PRU00191"/>
    </source>
</evidence>
<keyword evidence="2 11" id="KW-0808">Transferase</keyword>
<name>A0A7K6Y7I8_ALCTO</name>
<dbReference type="InterPro" id="IPR000719">
    <property type="entry name" value="Prot_kinase_dom"/>
</dbReference>